<dbReference type="GO" id="GO:0006950">
    <property type="term" value="P:response to stress"/>
    <property type="evidence" value="ECO:0007669"/>
    <property type="project" value="TreeGrafter"/>
</dbReference>
<evidence type="ECO:0000313" key="4">
    <source>
        <dbReference type="Proteomes" id="UP000234331"/>
    </source>
</evidence>
<protein>
    <submittedName>
        <fullName evidence="3">Transcriptional regulator (Modular protein)</fullName>
    </submittedName>
</protein>
<evidence type="ECO:0000313" key="3">
    <source>
        <dbReference type="EMBL" id="SNQ49164.1"/>
    </source>
</evidence>
<dbReference type="InterPro" id="IPR036390">
    <property type="entry name" value="WH_DNA-bd_sf"/>
</dbReference>
<dbReference type="AlphaFoldDB" id="A0A2I2KU14"/>
<name>A0A2I2KU14_9ACTN</name>
<evidence type="ECO:0000259" key="2">
    <source>
        <dbReference type="PROSITE" id="PS50995"/>
    </source>
</evidence>
<dbReference type="PANTHER" id="PTHR33164:SF43">
    <property type="entry name" value="HTH-TYPE TRANSCRIPTIONAL REPRESSOR YETL"/>
    <property type="match status" value="1"/>
</dbReference>
<keyword evidence="4" id="KW-1185">Reference proteome</keyword>
<gene>
    <name evidence="3" type="ORF">FRACA_300060</name>
</gene>
<dbReference type="GO" id="GO:0003700">
    <property type="term" value="F:DNA-binding transcription factor activity"/>
    <property type="evidence" value="ECO:0007669"/>
    <property type="project" value="InterPro"/>
</dbReference>
<dbReference type="InterPro" id="IPR039422">
    <property type="entry name" value="MarR/SlyA-like"/>
</dbReference>
<proteinExistence type="predicted"/>
<dbReference type="PANTHER" id="PTHR33164">
    <property type="entry name" value="TRANSCRIPTIONAL REGULATOR, MARR FAMILY"/>
    <property type="match status" value="1"/>
</dbReference>
<dbReference type="Pfam" id="PF12802">
    <property type="entry name" value="MarR_2"/>
    <property type="match status" value="1"/>
</dbReference>
<dbReference type="Gene3D" id="1.10.10.10">
    <property type="entry name" value="Winged helix-like DNA-binding domain superfamily/Winged helix DNA-binding domain"/>
    <property type="match status" value="1"/>
</dbReference>
<accession>A0A2I2KU14</accession>
<sequence length="233" mass="24254">MSDATASASRGAEPDGLPEDLGWDLGWLLGQVQYGYLAAAAAAVSQLPGGLRALHVLGAAVGPQARNQIEVARRFGIDRTVMVRIVDELERDGLVQRQPDPADRRARIITATAKGARLHATAQQSRQLVDQHVLGGLSPTEREVFVDQLRRITARLLAVDPTHGAAACDAARREIDAHEAPTAPSEASVDPCDGPADLCEALAGPCELPSAAGEAPSACEAPASTHEAPSAAS</sequence>
<dbReference type="InterPro" id="IPR036388">
    <property type="entry name" value="WH-like_DNA-bd_sf"/>
</dbReference>
<feature type="region of interest" description="Disordered" evidence="1">
    <location>
        <begin position="209"/>
        <end position="233"/>
    </location>
</feature>
<dbReference type="PROSITE" id="PS50995">
    <property type="entry name" value="HTH_MARR_2"/>
    <property type="match status" value="1"/>
</dbReference>
<organism evidence="3 4">
    <name type="scientific">Frankia canadensis</name>
    <dbReference type="NCBI Taxonomy" id="1836972"/>
    <lineage>
        <taxon>Bacteria</taxon>
        <taxon>Bacillati</taxon>
        <taxon>Actinomycetota</taxon>
        <taxon>Actinomycetes</taxon>
        <taxon>Frankiales</taxon>
        <taxon>Frankiaceae</taxon>
        <taxon>Frankia</taxon>
    </lineage>
</organism>
<dbReference type="InterPro" id="IPR000835">
    <property type="entry name" value="HTH_MarR-typ"/>
</dbReference>
<feature type="domain" description="HTH marR-type" evidence="2">
    <location>
        <begin position="18"/>
        <end position="154"/>
    </location>
</feature>
<dbReference type="Proteomes" id="UP000234331">
    <property type="component" value="Unassembled WGS sequence"/>
</dbReference>
<dbReference type="OrthoDB" id="8635520at2"/>
<dbReference type="RefSeq" id="WP_101832707.1">
    <property type="nucleotide sequence ID" value="NZ_FZMO01000224.1"/>
</dbReference>
<evidence type="ECO:0000256" key="1">
    <source>
        <dbReference type="SAM" id="MobiDB-lite"/>
    </source>
</evidence>
<dbReference type="SUPFAM" id="SSF46785">
    <property type="entry name" value="Winged helix' DNA-binding domain"/>
    <property type="match status" value="1"/>
</dbReference>
<reference evidence="3 4" key="1">
    <citation type="submission" date="2017-06" db="EMBL/GenBank/DDBJ databases">
        <authorList>
            <person name="Kim H.J."/>
            <person name="Triplett B.A."/>
        </authorList>
    </citation>
    <scope>NUCLEOTIDE SEQUENCE [LARGE SCALE GENOMIC DNA]</scope>
    <source>
        <strain evidence="3">FRACA_ARgP5</strain>
    </source>
</reference>
<dbReference type="SMART" id="SM00347">
    <property type="entry name" value="HTH_MARR"/>
    <property type="match status" value="1"/>
</dbReference>
<dbReference type="PRINTS" id="PR00598">
    <property type="entry name" value="HTHMARR"/>
</dbReference>
<dbReference type="EMBL" id="FZMO01000224">
    <property type="protein sequence ID" value="SNQ49164.1"/>
    <property type="molecule type" value="Genomic_DNA"/>
</dbReference>